<organism evidence="2 3">
    <name type="scientific">Falsigemmobacter faecalis</name>
    <dbReference type="NCBI Taxonomy" id="2488730"/>
    <lineage>
        <taxon>Bacteria</taxon>
        <taxon>Pseudomonadati</taxon>
        <taxon>Pseudomonadota</taxon>
        <taxon>Alphaproteobacteria</taxon>
        <taxon>Rhodobacterales</taxon>
        <taxon>Paracoccaceae</taxon>
        <taxon>Falsigemmobacter</taxon>
    </lineage>
</organism>
<evidence type="ECO:0000313" key="2">
    <source>
        <dbReference type="EMBL" id="RRH69874.1"/>
    </source>
</evidence>
<evidence type="ECO:0000313" key="3">
    <source>
        <dbReference type="Proteomes" id="UP000282125"/>
    </source>
</evidence>
<dbReference type="RefSeq" id="WP_124966538.1">
    <property type="nucleotide sequence ID" value="NZ_RRAZ01000040.1"/>
</dbReference>
<reference evidence="2 3" key="1">
    <citation type="submission" date="2018-11" db="EMBL/GenBank/DDBJ databases">
        <title>Gemmobacter sp. nov., YIM 102744-1 draft genome.</title>
        <authorList>
            <person name="Li G."/>
            <person name="Jiang Y."/>
        </authorList>
    </citation>
    <scope>NUCLEOTIDE SEQUENCE [LARGE SCALE GENOMIC DNA]</scope>
    <source>
        <strain evidence="2 3">YIM 102744-1</strain>
    </source>
</reference>
<feature type="region of interest" description="Disordered" evidence="1">
    <location>
        <begin position="44"/>
        <end position="70"/>
    </location>
</feature>
<protein>
    <recommendedName>
        <fullName evidence="4">Flagellar assembly protein FliH/Type III secretion system HrpE domain-containing protein</fullName>
    </recommendedName>
</protein>
<comment type="caution">
    <text evidence="2">The sequence shown here is derived from an EMBL/GenBank/DDBJ whole genome shotgun (WGS) entry which is preliminary data.</text>
</comment>
<evidence type="ECO:0000256" key="1">
    <source>
        <dbReference type="SAM" id="MobiDB-lite"/>
    </source>
</evidence>
<keyword evidence="3" id="KW-1185">Reference proteome</keyword>
<proteinExistence type="predicted"/>
<dbReference type="OrthoDB" id="7873045at2"/>
<dbReference type="AlphaFoldDB" id="A0A3P3D7V5"/>
<dbReference type="EMBL" id="RRAZ01000040">
    <property type="protein sequence ID" value="RRH69874.1"/>
    <property type="molecule type" value="Genomic_DNA"/>
</dbReference>
<gene>
    <name evidence="2" type="ORF">EG244_17890</name>
</gene>
<evidence type="ECO:0008006" key="4">
    <source>
        <dbReference type="Google" id="ProtNLM"/>
    </source>
</evidence>
<dbReference type="Proteomes" id="UP000282125">
    <property type="component" value="Unassembled WGS sequence"/>
</dbReference>
<sequence length="228" mass="24180">MSFLFDRDFDAEDAAALPAAAQHLPELPIRVSLTAEELAAELARARTEGRDEGHAAGLTEGRRAAEEEGSARATASLAALAPEIAALRGALSHHRKERERDLIGLTRALAERLLPEFGPRFGPRRLEAFCRRALSLAEGPGGLTLEVPPAALPRLQSEFATTQTAGGAALRLLPAEDLAPGAARARWTAGHADFHPEALLTEILATLDLLSREAAQATTEGSDDHGQP</sequence>
<name>A0A3P3D7V5_9RHOB</name>
<accession>A0A3P3D7V5</accession>